<evidence type="ECO:0000313" key="2">
    <source>
        <dbReference type="EMBL" id="CAL1263904.1"/>
    </source>
</evidence>
<dbReference type="EMBL" id="CAXIEN010000010">
    <property type="protein sequence ID" value="CAL1263904.1"/>
    <property type="molecule type" value="Genomic_DNA"/>
</dbReference>
<comment type="caution">
    <text evidence="2">The sequence shown here is derived from an EMBL/GenBank/DDBJ whole genome shotgun (WGS) entry which is preliminary data.</text>
</comment>
<evidence type="ECO:0000256" key="1">
    <source>
        <dbReference type="SAM" id="SignalP"/>
    </source>
</evidence>
<feature type="signal peptide" evidence="1">
    <location>
        <begin position="1"/>
        <end position="18"/>
    </location>
</feature>
<reference evidence="2 3" key="1">
    <citation type="submission" date="2024-04" db="EMBL/GenBank/DDBJ databases">
        <authorList>
            <person name="Rising A."/>
            <person name="Reimegard J."/>
            <person name="Sonavane S."/>
            <person name="Akerstrom W."/>
            <person name="Nylinder S."/>
            <person name="Hedman E."/>
            <person name="Kallberg Y."/>
        </authorList>
    </citation>
    <scope>NUCLEOTIDE SEQUENCE [LARGE SCALE GENOMIC DNA]</scope>
</reference>
<organism evidence="2 3">
    <name type="scientific">Larinioides sclopetarius</name>
    <dbReference type="NCBI Taxonomy" id="280406"/>
    <lineage>
        <taxon>Eukaryota</taxon>
        <taxon>Metazoa</taxon>
        <taxon>Ecdysozoa</taxon>
        <taxon>Arthropoda</taxon>
        <taxon>Chelicerata</taxon>
        <taxon>Arachnida</taxon>
        <taxon>Araneae</taxon>
        <taxon>Araneomorphae</taxon>
        <taxon>Entelegynae</taxon>
        <taxon>Araneoidea</taxon>
        <taxon>Araneidae</taxon>
        <taxon>Larinioides</taxon>
    </lineage>
</organism>
<feature type="chain" id="PRO_5043942918" evidence="1">
    <location>
        <begin position="19"/>
        <end position="132"/>
    </location>
</feature>
<dbReference type="Proteomes" id="UP001497382">
    <property type="component" value="Unassembled WGS sequence"/>
</dbReference>
<gene>
    <name evidence="2" type="ORF">LARSCL_LOCUS1733</name>
</gene>
<keyword evidence="3" id="KW-1185">Reference proteome</keyword>
<sequence length="132" mass="13348">MHLQIFAVLLIAVFVCEATYLPGSYGLGGANFAAPGLGYPSNSALNSVPPYGNGLPYNPAGSANVAYIVPSQFGNYIVVNDVAGSAYGANYAVAGPGYGASPKAAGYASPLGYGYGANLGSYGNAVYYGKKR</sequence>
<protein>
    <submittedName>
        <fullName evidence="2">Uncharacterized protein</fullName>
    </submittedName>
</protein>
<proteinExistence type="predicted"/>
<name>A0AAV1YZ01_9ARAC</name>
<accession>A0AAV1YZ01</accession>
<keyword evidence="1" id="KW-0732">Signal</keyword>
<evidence type="ECO:0000313" key="3">
    <source>
        <dbReference type="Proteomes" id="UP001497382"/>
    </source>
</evidence>
<dbReference type="AlphaFoldDB" id="A0AAV1YZ01"/>